<name>A0A8J6C8Z8_DIALT</name>
<dbReference type="PRINTS" id="PR00405">
    <property type="entry name" value="REVINTRACTNG"/>
</dbReference>
<dbReference type="AlphaFoldDB" id="A0A8J6C8Z8"/>
<dbReference type="SUPFAM" id="SSF49562">
    <property type="entry name" value="C2 domain (Calcium/lipid-binding domain, CaLB)"/>
    <property type="match status" value="1"/>
</dbReference>
<dbReference type="PROSITE" id="PS50004">
    <property type="entry name" value="C2"/>
    <property type="match status" value="1"/>
</dbReference>
<dbReference type="InterPro" id="IPR001164">
    <property type="entry name" value="ArfGAP_dom"/>
</dbReference>
<dbReference type="PROSITE" id="PS50115">
    <property type="entry name" value="ARFGAP"/>
    <property type="match status" value="1"/>
</dbReference>
<evidence type="ECO:0000259" key="2">
    <source>
        <dbReference type="PROSITE" id="PS50004"/>
    </source>
</evidence>
<dbReference type="GO" id="GO:0005543">
    <property type="term" value="F:phospholipid binding"/>
    <property type="evidence" value="ECO:0007669"/>
    <property type="project" value="InterPro"/>
</dbReference>
<dbReference type="Gene3D" id="2.60.40.150">
    <property type="entry name" value="C2 domain"/>
    <property type="match status" value="1"/>
</dbReference>
<dbReference type="PANTHER" id="PTHR46220:SF1">
    <property type="entry name" value="ADP-RIBOSYLATION FACTOR GTPASE-ACTIVATING PROTEIN AGD12"/>
    <property type="match status" value="1"/>
</dbReference>
<gene>
    <name evidence="5" type="ORF">KFE25_000247</name>
</gene>
<proteinExistence type="predicted"/>
<evidence type="ECO:0000256" key="1">
    <source>
        <dbReference type="PROSITE-ProRule" id="PRU00094"/>
    </source>
</evidence>
<evidence type="ECO:0000259" key="4">
    <source>
        <dbReference type="PROSITE" id="PS50115"/>
    </source>
</evidence>
<protein>
    <submittedName>
        <fullName evidence="5">Uncharacterized protein</fullName>
    </submittedName>
</protein>
<dbReference type="Proteomes" id="UP000751190">
    <property type="component" value="Unassembled WGS sequence"/>
</dbReference>
<dbReference type="PROSITE" id="PS50114">
    <property type="entry name" value="GATA_ZN_FINGER_2"/>
    <property type="match status" value="1"/>
</dbReference>
<dbReference type="EMBL" id="JAGTXO010000014">
    <property type="protein sequence ID" value="KAG8464079.1"/>
    <property type="molecule type" value="Genomic_DNA"/>
</dbReference>
<dbReference type="SUPFAM" id="SSF57863">
    <property type="entry name" value="ArfGap/RecO-like zinc finger"/>
    <property type="match status" value="1"/>
</dbReference>
<evidence type="ECO:0000259" key="3">
    <source>
        <dbReference type="PROSITE" id="PS50114"/>
    </source>
</evidence>
<keyword evidence="1" id="KW-0862">Zinc</keyword>
<reference evidence="5" key="1">
    <citation type="submission" date="2021-05" db="EMBL/GenBank/DDBJ databases">
        <title>The genome of the haptophyte Pavlova lutheri (Diacronema luteri, Pavlovales) - a model for lipid biosynthesis in eukaryotic algae.</title>
        <authorList>
            <person name="Hulatt C.J."/>
            <person name="Posewitz M.C."/>
        </authorList>
    </citation>
    <scope>NUCLEOTIDE SEQUENCE</scope>
    <source>
        <strain evidence="5">NIVA-4/92</strain>
    </source>
</reference>
<evidence type="ECO:0000313" key="6">
    <source>
        <dbReference type="Proteomes" id="UP000751190"/>
    </source>
</evidence>
<dbReference type="SMART" id="SM00105">
    <property type="entry name" value="ArfGap"/>
    <property type="match status" value="1"/>
</dbReference>
<feature type="domain" description="Arf-GAP" evidence="4">
    <location>
        <begin position="30"/>
        <end position="157"/>
    </location>
</feature>
<dbReference type="GO" id="GO:0043565">
    <property type="term" value="F:sequence-specific DNA binding"/>
    <property type="evidence" value="ECO:0007669"/>
    <property type="project" value="InterPro"/>
</dbReference>
<dbReference type="PANTHER" id="PTHR46220">
    <property type="entry name" value="ADP-RIBOSYLATION FACTOR GTPASE-ACTIVATING PROTEIN AGD12"/>
    <property type="match status" value="1"/>
</dbReference>
<dbReference type="InterPro" id="IPR035892">
    <property type="entry name" value="C2_domain_sf"/>
</dbReference>
<dbReference type="GO" id="GO:0005096">
    <property type="term" value="F:GTPase activator activity"/>
    <property type="evidence" value="ECO:0007669"/>
    <property type="project" value="InterPro"/>
</dbReference>
<dbReference type="InterPro" id="IPR000679">
    <property type="entry name" value="Znf_GATA"/>
</dbReference>
<feature type="domain" description="C2" evidence="2">
    <location>
        <begin position="169"/>
        <end position="286"/>
    </location>
</feature>
<keyword evidence="1" id="KW-0479">Metal-binding</keyword>
<comment type="caution">
    <text evidence="5">The sequence shown here is derived from an EMBL/GenBank/DDBJ whole genome shotgun (WGS) entry which is preliminary data.</text>
</comment>
<evidence type="ECO:0000313" key="5">
    <source>
        <dbReference type="EMBL" id="KAG8464079.1"/>
    </source>
</evidence>
<dbReference type="SMART" id="SM00239">
    <property type="entry name" value="C2"/>
    <property type="match status" value="1"/>
</dbReference>
<dbReference type="CDD" id="cd00030">
    <property type="entry name" value="C2"/>
    <property type="match status" value="1"/>
</dbReference>
<dbReference type="InterPro" id="IPR044518">
    <property type="entry name" value="ARF_GAP_AGD11/12/13"/>
</dbReference>
<dbReference type="OMA" id="EHYGQMK"/>
<dbReference type="GO" id="GO:0008270">
    <property type="term" value="F:zinc ion binding"/>
    <property type="evidence" value="ECO:0007669"/>
    <property type="project" value="UniProtKB-KW"/>
</dbReference>
<dbReference type="InterPro" id="IPR000008">
    <property type="entry name" value="C2_dom"/>
</dbReference>
<dbReference type="OrthoDB" id="73919at2759"/>
<feature type="domain" description="GATA-type" evidence="3">
    <location>
        <begin position="63"/>
        <end position="92"/>
    </location>
</feature>
<dbReference type="Gene3D" id="1.10.220.150">
    <property type="entry name" value="Arf GTPase activating protein"/>
    <property type="match status" value="1"/>
</dbReference>
<dbReference type="Pfam" id="PF00168">
    <property type="entry name" value="C2"/>
    <property type="match status" value="1"/>
</dbReference>
<accession>A0A8J6C8Z8</accession>
<keyword evidence="1" id="KW-0863">Zinc-finger</keyword>
<keyword evidence="6" id="KW-1185">Reference proteome</keyword>
<sequence length="345" mass="36192">MEGGRASALSLDLRLDDISLGSLGYRAPYERNATELSATPITSTTTAVSPAAAILGVPGNDACADCSGTKPPVWASTNLGTVICIACAGVHRKLGSHVSKVLSLHLDDWTADQVAHMLARGNRRVNAELEASVPPAVTRPSEHSSAPEREAFIRAKYALLSFAAGGDGRLPHVAAASASKAGSVEFAGVLFVRVVCASNLVSMDLLSPSDPYCVLKLAQQSMRTRTVRDDNAPSWGETLSLNVIEPQQVLLVEVWDADELGSDQLIGTAHVPIAAACTQPSQPTPITVELRLGAEAARFVRGNLVARCLPCLALGERLGGVYRQGQPSTVSLELTFTSLSGRSCA</sequence>
<dbReference type="InterPro" id="IPR038508">
    <property type="entry name" value="ArfGAP_dom_sf"/>
</dbReference>
<organism evidence="5 6">
    <name type="scientific">Diacronema lutheri</name>
    <name type="common">Unicellular marine alga</name>
    <name type="synonym">Monochrysis lutheri</name>
    <dbReference type="NCBI Taxonomy" id="2081491"/>
    <lineage>
        <taxon>Eukaryota</taxon>
        <taxon>Haptista</taxon>
        <taxon>Haptophyta</taxon>
        <taxon>Pavlovophyceae</taxon>
        <taxon>Pavlovales</taxon>
        <taxon>Pavlovaceae</taxon>
        <taxon>Diacronema</taxon>
    </lineage>
</organism>
<dbReference type="CDD" id="cd08204">
    <property type="entry name" value="ArfGap"/>
    <property type="match status" value="1"/>
</dbReference>
<dbReference type="InterPro" id="IPR037278">
    <property type="entry name" value="ARFGAP/RecO"/>
</dbReference>
<dbReference type="Pfam" id="PF01412">
    <property type="entry name" value="ArfGap"/>
    <property type="match status" value="1"/>
</dbReference>
<dbReference type="GO" id="GO:0006355">
    <property type="term" value="P:regulation of DNA-templated transcription"/>
    <property type="evidence" value="ECO:0007669"/>
    <property type="project" value="InterPro"/>
</dbReference>